<gene>
    <name evidence="6" type="ORF">HMPREF2130_03475</name>
</gene>
<dbReference type="eggNOG" id="COG2911">
    <property type="taxonomic scope" value="Bacteria"/>
</dbReference>
<protein>
    <recommendedName>
        <fullName evidence="5">Translocation and assembly module TamB C-terminal domain-containing protein</fullName>
    </recommendedName>
</protein>
<dbReference type="InterPro" id="IPR007452">
    <property type="entry name" value="TamB_C"/>
</dbReference>
<evidence type="ECO:0000313" key="6">
    <source>
        <dbReference type="EMBL" id="KGF31377.1"/>
    </source>
</evidence>
<evidence type="ECO:0000256" key="2">
    <source>
        <dbReference type="ARBA" id="ARBA00022692"/>
    </source>
</evidence>
<dbReference type="GO" id="GO:0005886">
    <property type="term" value="C:plasma membrane"/>
    <property type="evidence" value="ECO:0007669"/>
    <property type="project" value="InterPro"/>
</dbReference>
<evidence type="ECO:0000259" key="5">
    <source>
        <dbReference type="Pfam" id="PF04357"/>
    </source>
</evidence>
<dbReference type="Pfam" id="PF04357">
    <property type="entry name" value="TamB"/>
    <property type="match status" value="1"/>
</dbReference>
<dbReference type="PANTHER" id="PTHR36985:SF1">
    <property type="entry name" value="TRANSLOCATION AND ASSEMBLY MODULE SUBUNIT TAMB"/>
    <property type="match status" value="1"/>
</dbReference>
<comment type="caution">
    <text evidence="6">The sequence shown here is derived from an EMBL/GenBank/DDBJ whole genome shotgun (WGS) entry which is preliminary data.</text>
</comment>
<dbReference type="GO" id="GO:0009306">
    <property type="term" value="P:protein secretion"/>
    <property type="evidence" value="ECO:0007669"/>
    <property type="project" value="InterPro"/>
</dbReference>
<dbReference type="Proteomes" id="UP000029629">
    <property type="component" value="Unassembled WGS sequence"/>
</dbReference>
<dbReference type="GO" id="GO:0097347">
    <property type="term" value="C:TAM protein secretion complex"/>
    <property type="evidence" value="ECO:0007669"/>
    <property type="project" value="TreeGrafter"/>
</dbReference>
<feature type="domain" description="Translocation and assembly module TamB C-terminal" evidence="5">
    <location>
        <begin position="1699"/>
        <end position="2037"/>
    </location>
</feature>
<evidence type="ECO:0000256" key="3">
    <source>
        <dbReference type="ARBA" id="ARBA00022989"/>
    </source>
</evidence>
<reference evidence="6 7" key="1">
    <citation type="submission" date="2014-07" db="EMBL/GenBank/DDBJ databases">
        <authorList>
            <person name="McCorrison J."/>
            <person name="Sanka R."/>
            <person name="Torralba M."/>
            <person name="Gillis M."/>
            <person name="Haft D.H."/>
            <person name="Methe B."/>
            <person name="Sutton G."/>
            <person name="Nelson K.E."/>
        </authorList>
    </citation>
    <scope>NUCLEOTIDE SEQUENCE [LARGE SCALE GENOMIC DNA]</scope>
    <source>
        <strain evidence="6 7">DNF00040</strain>
    </source>
</reference>
<name>A0A096AL36_9BURK</name>
<comment type="subcellular location">
    <subcellularLocation>
        <location evidence="1">Membrane</location>
        <topology evidence="1">Single-pass membrane protein</topology>
    </subcellularLocation>
</comment>
<accession>A0A096AL36</accession>
<sequence length="2050" mass="222949">MSFFRFTWLRLIAAILILLFTALALLVGTQSGSRWLLNTVMAQINGRMLQIEGTIWSGIESKELEVVTPSLKVVAKDNALAVNWLSLLRARLEVEHLVSGDLSLELFPTGPKAEEEPADELSLPISIQVNRVSVGKFTMTDAQGKNLPVGLSNFDLQNLVLDDRGTKAELKRLTVTHPDVESELSGTVALDKLAYPWPMHVRLDTVNQGLHTQSPLCVNYLLGKTGDMRIQTRCQVDAMVQADGGLDDLALQIKANGVEQGLDLNLDAGLDIESTIPLTKAVIDLTVAKDMRLEADIHSVPLASSDVSVEADKIVPRRLEGTLKTDKFVLDLVQDGSRLDSAFDFAVDVDAHAKPQSLLFKGGIFRGSRWNSEALNGGINIDLDFSEVFPEPEITAWDKLSVNRADILLRLGTNRIESKGQFGRSETAHEGLQLDVDLQDLSQVTPTAAGRAAFKLNMLGSLSAHDMKAQLHYEPAVAAANSAAVPEEGLGKAPLDAHFDLKGQLSSAAGRYQWQADLDQLQASHAGFKLAQQDTLDLSFKQTADDFLLVIGAVDLALTMPGEHEAMVHHHRTTLSANSWASKGDFKNLTLANQLMQLVGLEPKLDARLAALEAQPLAALKAPERKAQQQALAQLRKTMAAQRGVQTISYDGEWDLKAQPEVTGTLDLQRQSGATILPLVHPLPLDFKQISINLAPALSEDGAKQLVIKAAAEGEQSALTADLSLERGFAMALSQASIHVDSTDKASLTVDIDTTPDLSQHQVRQWLARIEASEFDLSAFSLGQLPQQSTLNLEGTVAATVLQGVQILRLQPDLKIKPGSRWNTQDLSGQIKAEVDLAGVFALPQQIALDKALATPNWYQLKLNHVDTVIDLAQSKIVLHGDVGQPESELKLSAEIPVLAQWWPQTPGQAQLDLTLRGDVDRHSLNIKGLYDAFLSADKKAQPLLLALEADGGVSFDSGQAQRWGLSLAQFNASYAGMALSNQQPVPLQFMLPTDKQQLSWRVGETELSLTYPDARQSQIYHQHSEGQASHWQTQGSLKHLIASMTLYEYLQAAADSLQHKKVLAPLAAVKPEDELVFDAEWHLKQEDQLSGSFQLQRQESSGLWPFPTPVPLDFDHLQLTIEDNPNEASADNQGFSAEGMHIVAQGAGPKSELDAQLYLHPASPFMLERAQLNLTLPDESELNAQVFTGSAGNYLEQTRLYGLLQTKGIPLEKVSYGAVPPGMINGDIHFNLLLKEDNTPLQAYVTGEFQPSSRWNRQPLQGKIDVGLYVQNERDFSVSKADIDLRLGKSRIVSAGAFGQTDDRLQLSIKAPSLSELWPDLPGAIDLDLRLDGSISDNHLSAKGRFSQGNFKEVGKAPIDFDVAAHGGWKVLADGYEGWSGVIERLDVAHAGFAINQPESISLSFIPQGANAKPEWDVGASTVQITLPGNHRISLEQGGSKGKDGKFDSKGAIRGLTLTPQLLEDVTDAFGITLGTDAEGKSLNHGIIVRGRQTPVTNPPVFDVEWDVDFDGALNGTAAILHRRGDFILPSDPPVALGLQTMDLRIRSRSQGGTRSLLTADLNLATHSKGHFKGNAQLHLDGFSPVFDNSTQAQIVGHMDDISWLTGLTGDLLELGGRVDVDVKANYRGGRWLTAGGVKAQDLRIVEVENGIRLLNGTLDLGLNGNNVVINRLYFPSVIRIVPKEWRTRQWIEENPPAQNGSLNITGQWNLQTSRGKVNVVLDHYPILQRTDRFAMMSGQVAVDAALPRIVVDGKVTADAGWVSVDIKGTAPTLDSDVIVVRKGEEAPVAKQSDLDLLLNFTVDLGPRFYVVGFGLDAGLVGAITIKQAQHELSAEGQFNTRGGAIEAYGQRLQIRRGRIAFQGDIANPVLDIEALRRNLEVEAGLRVVGNARNPKITLVSYPDVSEVEKLSWLIMGRGPDSSGGDLAMLLSVGTSLIGGDPESEPIYKQLGIDDIAIRKGDVGESGSLLPRRTVGDSTAYQGQDDIAEQFIKITKRLKEGIDLSIEQALSGSGTVARVSYTLIRNLTVDAKVGTVNGLEMVYRRFFRD</sequence>
<evidence type="ECO:0000313" key="7">
    <source>
        <dbReference type="Proteomes" id="UP000029629"/>
    </source>
</evidence>
<keyword evidence="2" id="KW-0812">Transmembrane</keyword>
<dbReference type="EMBL" id="JRNI01000014">
    <property type="protein sequence ID" value="KGF31377.1"/>
    <property type="molecule type" value="Genomic_DNA"/>
</dbReference>
<keyword evidence="4" id="KW-0472">Membrane</keyword>
<proteinExistence type="predicted"/>
<keyword evidence="7" id="KW-1185">Reference proteome</keyword>
<dbReference type="OrthoDB" id="5288149at2"/>
<evidence type="ECO:0000256" key="4">
    <source>
        <dbReference type="ARBA" id="ARBA00023136"/>
    </source>
</evidence>
<evidence type="ECO:0000256" key="1">
    <source>
        <dbReference type="ARBA" id="ARBA00004167"/>
    </source>
</evidence>
<keyword evidence="3" id="KW-1133">Transmembrane helix</keyword>
<dbReference type="PANTHER" id="PTHR36985">
    <property type="entry name" value="TRANSLOCATION AND ASSEMBLY MODULE SUBUNIT TAMB"/>
    <property type="match status" value="1"/>
</dbReference>
<organism evidence="6 7">
    <name type="scientific">Oligella urethralis DNF00040</name>
    <dbReference type="NCBI Taxonomy" id="1401065"/>
    <lineage>
        <taxon>Bacteria</taxon>
        <taxon>Pseudomonadati</taxon>
        <taxon>Pseudomonadota</taxon>
        <taxon>Betaproteobacteria</taxon>
        <taxon>Burkholderiales</taxon>
        <taxon>Alcaligenaceae</taxon>
        <taxon>Oligella</taxon>
    </lineage>
</organism>